<name>A0ACB9C530_ARCLA</name>
<organism evidence="1 2">
    <name type="scientific">Arctium lappa</name>
    <name type="common">Greater burdock</name>
    <name type="synonym">Lappa major</name>
    <dbReference type="NCBI Taxonomy" id="4217"/>
    <lineage>
        <taxon>Eukaryota</taxon>
        <taxon>Viridiplantae</taxon>
        <taxon>Streptophyta</taxon>
        <taxon>Embryophyta</taxon>
        <taxon>Tracheophyta</taxon>
        <taxon>Spermatophyta</taxon>
        <taxon>Magnoliopsida</taxon>
        <taxon>eudicotyledons</taxon>
        <taxon>Gunneridae</taxon>
        <taxon>Pentapetalae</taxon>
        <taxon>asterids</taxon>
        <taxon>campanulids</taxon>
        <taxon>Asterales</taxon>
        <taxon>Asteraceae</taxon>
        <taxon>Carduoideae</taxon>
        <taxon>Cardueae</taxon>
        <taxon>Arctiinae</taxon>
        <taxon>Arctium</taxon>
    </lineage>
</organism>
<protein>
    <submittedName>
        <fullName evidence="1">Uncharacterized protein</fullName>
    </submittedName>
</protein>
<proteinExistence type="predicted"/>
<gene>
    <name evidence="1" type="ORF">L6452_18027</name>
</gene>
<accession>A0ACB9C530</accession>
<evidence type="ECO:0000313" key="1">
    <source>
        <dbReference type="EMBL" id="KAI3729371.1"/>
    </source>
</evidence>
<comment type="caution">
    <text evidence="1">The sequence shown here is derived from an EMBL/GenBank/DDBJ whole genome shotgun (WGS) entry which is preliminary data.</text>
</comment>
<evidence type="ECO:0000313" key="2">
    <source>
        <dbReference type="Proteomes" id="UP001055879"/>
    </source>
</evidence>
<dbReference type="Proteomes" id="UP001055879">
    <property type="component" value="Linkage Group LG05"/>
</dbReference>
<sequence length="85" mass="10086">MRIVNKPKIETVLQLIQLNYESNIDVHGHEFREVLASTMKRRRKKSRIFVVSRFEAEDNDEDDKDVAGSTRQKRKKFQPSPRSTR</sequence>
<keyword evidence="2" id="KW-1185">Reference proteome</keyword>
<reference evidence="1 2" key="2">
    <citation type="journal article" date="2022" name="Mol. Ecol. Resour.">
        <title>The genomes of chicory, endive, great burdock and yacon provide insights into Asteraceae paleo-polyploidization history and plant inulin production.</title>
        <authorList>
            <person name="Fan W."/>
            <person name="Wang S."/>
            <person name="Wang H."/>
            <person name="Wang A."/>
            <person name="Jiang F."/>
            <person name="Liu H."/>
            <person name="Zhao H."/>
            <person name="Xu D."/>
            <person name="Zhang Y."/>
        </authorList>
    </citation>
    <scope>NUCLEOTIDE SEQUENCE [LARGE SCALE GENOMIC DNA]</scope>
    <source>
        <strain evidence="2">cv. Niubang</strain>
    </source>
</reference>
<dbReference type="EMBL" id="CM042051">
    <property type="protein sequence ID" value="KAI3729371.1"/>
    <property type="molecule type" value="Genomic_DNA"/>
</dbReference>
<reference evidence="2" key="1">
    <citation type="journal article" date="2022" name="Mol. Ecol. Resour.">
        <title>The genomes of chicory, endive, great burdock and yacon provide insights into Asteraceae palaeo-polyploidization history and plant inulin production.</title>
        <authorList>
            <person name="Fan W."/>
            <person name="Wang S."/>
            <person name="Wang H."/>
            <person name="Wang A."/>
            <person name="Jiang F."/>
            <person name="Liu H."/>
            <person name="Zhao H."/>
            <person name="Xu D."/>
            <person name="Zhang Y."/>
        </authorList>
    </citation>
    <scope>NUCLEOTIDE SEQUENCE [LARGE SCALE GENOMIC DNA]</scope>
    <source>
        <strain evidence="2">cv. Niubang</strain>
    </source>
</reference>